<dbReference type="EMBL" id="JAXOVC010000008">
    <property type="protein sequence ID" value="KAK4497623.1"/>
    <property type="molecule type" value="Genomic_DNA"/>
</dbReference>
<dbReference type="Pfam" id="PF04444">
    <property type="entry name" value="Dioxygenase_N"/>
    <property type="match status" value="1"/>
</dbReference>
<evidence type="ECO:0000256" key="5">
    <source>
        <dbReference type="ARBA" id="ARBA00023002"/>
    </source>
</evidence>
<evidence type="ECO:0000256" key="2">
    <source>
        <dbReference type="ARBA" id="ARBA00007825"/>
    </source>
</evidence>
<dbReference type="InterPro" id="IPR050770">
    <property type="entry name" value="Intradiol_RC_Dioxygenase"/>
</dbReference>
<evidence type="ECO:0000256" key="1">
    <source>
        <dbReference type="ARBA" id="ARBA00001965"/>
    </source>
</evidence>
<evidence type="ECO:0000256" key="6">
    <source>
        <dbReference type="ARBA" id="ARBA00023004"/>
    </source>
</evidence>
<gene>
    <name evidence="9" type="ORF">PRZ48_010276</name>
</gene>
<evidence type="ECO:0008006" key="11">
    <source>
        <dbReference type="Google" id="ProtNLM"/>
    </source>
</evidence>
<organism evidence="9 10">
    <name type="scientific">Zasmidium cellare</name>
    <name type="common">Wine cellar mold</name>
    <name type="synonym">Racodium cellare</name>
    <dbReference type="NCBI Taxonomy" id="395010"/>
    <lineage>
        <taxon>Eukaryota</taxon>
        <taxon>Fungi</taxon>
        <taxon>Dikarya</taxon>
        <taxon>Ascomycota</taxon>
        <taxon>Pezizomycotina</taxon>
        <taxon>Dothideomycetes</taxon>
        <taxon>Dothideomycetidae</taxon>
        <taxon>Mycosphaerellales</taxon>
        <taxon>Mycosphaerellaceae</taxon>
        <taxon>Zasmidium</taxon>
    </lineage>
</organism>
<proteinExistence type="inferred from homology"/>
<evidence type="ECO:0000259" key="8">
    <source>
        <dbReference type="Pfam" id="PF04444"/>
    </source>
</evidence>
<comment type="similarity">
    <text evidence="2">Belongs to the intradiol ring-cleavage dioxygenase family.</text>
</comment>
<dbReference type="Gene3D" id="2.60.130.10">
    <property type="entry name" value="Aromatic compound dioxygenase"/>
    <property type="match status" value="1"/>
</dbReference>
<keyword evidence="4" id="KW-0223">Dioxygenase</keyword>
<evidence type="ECO:0000256" key="3">
    <source>
        <dbReference type="ARBA" id="ARBA00022723"/>
    </source>
</evidence>
<dbReference type="SUPFAM" id="SSF49482">
    <property type="entry name" value="Aromatic compound dioxygenase"/>
    <property type="match status" value="1"/>
</dbReference>
<accession>A0ABR0E953</accession>
<dbReference type="PANTHER" id="PTHR33711">
    <property type="entry name" value="DIOXYGENASE, PUTATIVE (AFU_ORTHOLOGUE AFUA_2G02910)-RELATED"/>
    <property type="match status" value="1"/>
</dbReference>
<dbReference type="Pfam" id="PF00775">
    <property type="entry name" value="Dioxygenase_C"/>
    <property type="match status" value="1"/>
</dbReference>
<evidence type="ECO:0000256" key="4">
    <source>
        <dbReference type="ARBA" id="ARBA00022964"/>
    </source>
</evidence>
<protein>
    <recommendedName>
        <fullName evidence="11">Catechol dioxygenase</fullName>
    </recommendedName>
</protein>
<dbReference type="InterPro" id="IPR000627">
    <property type="entry name" value="Intradiol_dOase_C"/>
</dbReference>
<comment type="cofactor">
    <cofactor evidence="1">
        <name>Fe(3+)</name>
        <dbReference type="ChEBI" id="CHEBI:29034"/>
    </cofactor>
</comment>
<keyword evidence="5" id="KW-0560">Oxidoreductase</keyword>
<evidence type="ECO:0000313" key="9">
    <source>
        <dbReference type="EMBL" id="KAK4497623.1"/>
    </source>
</evidence>
<dbReference type="PANTHER" id="PTHR33711:SF7">
    <property type="entry name" value="INTRADIOL RING-CLEAVAGE DIOXYGENASES DOMAIN-CONTAINING PROTEIN-RELATED"/>
    <property type="match status" value="1"/>
</dbReference>
<feature type="domain" description="Catechol dioxygenase N-terminal" evidence="8">
    <location>
        <begin position="32"/>
        <end position="105"/>
    </location>
</feature>
<sequence>MNGVNGSHAAPTNGLGQAYTDQVIKSIGPKTDARLKEVMISLIQHVHDFAREVDLTFDEWMAGVEMINWAGQRSTSTRNEGQLLCDVIGLESLVDDITNRKAAEAVDSATASAVLGPFWRHDTPMREFGSTITFDTPSDGQVAYIHGVIADAQTKKPIPNALVDVWQASTNGLYEQQDENQVEHNLRGKFLTNDKGEYAFYSLRPVPYPVPVDGAAGKMMKLLDRNLFRPAHIHYLVTADGYKPLTTQIFDS</sequence>
<comment type="caution">
    <text evidence="9">The sequence shown here is derived from an EMBL/GenBank/DDBJ whole genome shotgun (WGS) entry which is preliminary data.</text>
</comment>
<reference evidence="9 10" key="1">
    <citation type="journal article" date="2023" name="G3 (Bethesda)">
        <title>A chromosome-level genome assembly of Zasmidium syzygii isolated from banana leaves.</title>
        <authorList>
            <person name="van Westerhoven A.C."/>
            <person name="Mehrabi R."/>
            <person name="Talebi R."/>
            <person name="Steentjes M.B.F."/>
            <person name="Corcolon B."/>
            <person name="Chong P.A."/>
            <person name="Kema G.H.J."/>
            <person name="Seidl M.F."/>
        </authorList>
    </citation>
    <scope>NUCLEOTIDE SEQUENCE [LARGE SCALE GENOMIC DNA]</scope>
    <source>
        <strain evidence="9 10">P124</strain>
    </source>
</reference>
<dbReference type="InterPro" id="IPR007535">
    <property type="entry name" value="Catechol_dOase_N"/>
</dbReference>
<keyword evidence="6" id="KW-0408">Iron</keyword>
<feature type="domain" description="Intradiol ring-cleavage dioxygenases" evidence="7">
    <location>
        <begin position="116"/>
        <end position="250"/>
    </location>
</feature>
<dbReference type="Proteomes" id="UP001305779">
    <property type="component" value="Unassembled WGS sequence"/>
</dbReference>
<evidence type="ECO:0000313" key="10">
    <source>
        <dbReference type="Proteomes" id="UP001305779"/>
    </source>
</evidence>
<keyword evidence="3" id="KW-0479">Metal-binding</keyword>
<name>A0ABR0E953_ZASCE</name>
<evidence type="ECO:0000259" key="7">
    <source>
        <dbReference type="Pfam" id="PF00775"/>
    </source>
</evidence>
<keyword evidence="10" id="KW-1185">Reference proteome</keyword>
<dbReference type="InterPro" id="IPR015889">
    <property type="entry name" value="Intradiol_dOase_core"/>
</dbReference>